<dbReference type="Gene3D" id="3.50.50.60">
    <property type="entry name" value="FAD/NAD(P)-binding domain"/>
    <property type="match status" value="2"/>
</dbReference>
<keyword evidence="4" id="KW-0521">NADP</keyword>
<keyword evidence="7" id="KW-1185">Reference proteome</keyword>
<dbReference type="eggNOG" id="KOG1399">
    <property type="taxonomic scope" value="Eukaryota"/>
</dbReference>
<dbReference type="SUPFAM" id="SSF51905">
    <property type="entry name" value="FAD/NAD(P)-binding domain"/>
    <property type="match status" value="2"/>
</dbReference>
<evidence type="ECO:0000256" key="1">
    <source>
        <dbReference type="ARBA" id="ARBA00009183"/>
    </source>
</evidence>
<evidence type="ECO:0000256" key="5">
    <source>
        <dbReference type="ARBA" id="ARBA00023002"/>
    </source>
</evidence>
<gene>
    <name evidence="6" type="ORF">DOTSEDRAFT_74608</name>
</gene>
<keyword evidence="5" id="KW-0560">Oxidoreductase</keyword>
<protein>
    <submittedName>
        <fullName evidence="6">Uncharacterized protein</fullName>
    </submittedName>
</protein>
<comment type="similarity">
    <text evidence="1">Belongs to the FMO family.</text>
</comment>
<dbReference type="PRINTS" id="PR00370">
    <property type="entry name" value="FMOXYGENASE"/>
</dbReference>
<dbReference type="AlphaFoldDB" id="N1PCM7"/>
<dbReference type="Proteomes" id="UP000016933">
    <property type="component" value="Unassembled WGS sequence"/>
</dbReference>
<name>N1PCM7_DOTSN</name>
<dbReference type="EMBL" id="KB446544">
    <property type="protein sequence ID" value="EME39759.1"/>
    <property type="molecule type" value="Genomic_DNA"/>
</dbReference>
<dbReference type="Pfam" id="PF00743">
    <property type="entry name" value="FMO-like"/>
    <property type="match status" value="2"/>
</dbReference>
<proteinExistence type="inferred from homology"/>
<keyword evidence="3" id="KW-0274">FAD</keyword>
<evidence type="ECO:0000256" key="2">
    <source>
        <dbReference type="ARBA" id="ARBA00022630"/>
    </source>
</evidence>
<keyword evidence="2" id="KW-0285">Flavoprotein</keyword>
<dbReference type="PANTHER" id="PTHR23023">
    <property type="entry name" value="DIMETHYLANILINE MONOOXYGENASE"/>
    <property type="match status" value="1"/>
</dbReference>
<evidence type="ECO:0000313" key="6">
    <source>
        <dbReference type="EMBL" id="EME39759.1"/>
    </source>
</evidence>
<dbReference type="GO" id="GO:0004499">
    <property type="term" value="F:N,N-dimethylaniline monooxygenase activity"/>
    <property type="evidence" value="ECO:0007669"/>
    <property type="project" value="InterPro"/>
</dbReference>
<sequence>MSFTDISFPYGPFVPHHVPKQYIENYFSWHATDSFLVLNTTLEDLVRLPKDRWRLVLRKHDASRKVDEWWEEDFDAVILANGHYSVPFIPEVPGLEAYLHRYPGRVEHSKIYRTPKAYSGQRVVVIGNSASGCDVVRQLLLNPEVRRPIYNSRRSQGRCDGKKPEPGVVWLPVISEFRSDGSILFADGTLLDHVDKVIYCTGYKASYPFWDSSKNGRPLYDYAADRIINNYQHTFIRDFPTLAFIGFPRVLTFRSFEYQAIAVARLWSNRNTRPLPQIADQRLWEKDRAQVTRAERKRFHQIDWDDGETMDWFRWLFEFAGLPQLEGHGRCPPVLDIRTRWAIEHIKKYHGQRGAGCSEVQDSRDDDEWEVVEPHRDSLSFL</sequence>
<dbReference type="HOGENOM" id="CLU_006909_5_3_1"/>
<evidence type="ECO:0000256" key="4">
    <source>
        <dbReference type="ARBA" id="ARBA00022857"/>
    </source>
</evidence>
<accession>N1PCM7</accession>
<dbReference type="InterPro" id="IPR036188">
    <property type="entry name" value="FAD/NAD-bd_sf"/>
</dbReference>
<dbReference type="InterPro" id="IPR050346">
    <property type="entry name" value="FMO-like"/>
</dbReference>
<evidence type="ECO:0000256" key="3">
    <source>
        <dbReference type="ARBA" id="ARBA00022827"/>
    </source>
</evidence>
<reference evidence="6 7" key="2">
    <citation type="journal article" date="2012" name="PLoS Pathog.">
        <title>Diverse lifestyles and strategies of plant pathogenesis encoded in the genomes of eighteen Dothideomycetes fungi.</title>
        <authorList>
            <person name="Ohm R.A."/>
            <person name="Feau N."/>
            <person name="Henrissat B."/>
            <person name="Schoch C.L."/>
            <person name="Horwitz B.A."/>
            <person name="Barry K.W."/>
            <person name="Condon B.J."/>
            <person name="Copeland A.C."/>
            <person name="Dhillon B."/>
            <person name="Glaser F."/>
            <person name="Hesse C.N."/>
            <person name="Kosti I."/>
            <person name="LaButti K."/>
            <person name="Lindquist E.A."/>
            <person name="Lucas S."/>
            <person name="Salamov A.A."/>
            <person name="Bradshaw R.E."/>
            <person name="Ciuffetti L."/>
            <person name="Hamelin R.C."/>
            <person name="Kema G.H.J."/>
            <person name="Lawrence C."/>
            <person name="Scott J.A."/>
            <person name="Spatafora J.W."/>
            <person name="Turgeon B.G."/>
            <person name="de Wit P.J.G.M."/>
            <person name="Zhong S."/>
            <person name="Goodwin S.B."/>
            <person name="Grigoriev I.V."/>
        </authorList>
    </citation>
    <scope>NUCLEOTIDE SEQUENCE [LARGE SCALE GENOMIC DNA]</scope>
    <source>
        <strain evidence="7">NZE10 / CBS 128990</strain>
    </source>
</reference>
<dbReference type="OrthoDB" id="66881at2759"/>
<evidence type="ECO:0000313" key="7">
    <source>
        <dbReference type="Proteomes" id="UP000016933"/>
    </source>
</evidence>
<dbReference type="OMA" id="QWAYYDE"/>
<dbReference type="GO" id="GO:0050661">
    <property type="term" value="F:NADP binding"/>
    <property type="evidence" value="ECO:0007669"/>
    <property type="project" value="InterPro"/>
</dbReference>
<reference evidence="7" key="1">
    <citation type="journal article" date="2012" name="PLoS Genet.">
        <title>The genomes of the fungal plant pathogens Cladosporium fulvum and Dothistroma septosporum reveal adaptation to different hosts and lifestyles but also signatures of common ancestry.</title>
        <authorList>
            <person name="de Wit P.J.G.M."/>
            <person name="van der Burgt A."/>
            <person name="Oekmen B."/>
            <person name="Stergiopoulos I."/>
            <person name="Abd-Elsalam K.A."/>
            <person name="Aerts A.L."/>
            <person name="Bahkali A.H."/>
            <person name="Beenen H.G."/>
            <person name="Chettri P."/>
            <person name="Cox M.P."/>
            <person name="Datema E."/>
            <person name="de Vries R.P."/>
            <person name="Dhillon B."/>
            <person name="Ganley A.R."/>
            <person name="Griffiths S.A."/>
            <person name="Guo Y."/>
            <person name="Hamelin R.C."/>
            <person name="Henrissat B."/>
            <person name="Kabir M.S."/>
            <person name="Jashni M.K."/>
            <person name="Kema G."/>
            <person name="Klaubauf S."/>
            <person name="Lapidus A."/>
            <person name="Levasseur A."/>
            <person name="Lindquist E."/>
            <person name="Mehrabi R."/>
            <person name="Ohm R.A."/>
            <person name="Owen T.J."/>
            <person name="Salamov A."/>
            <person name="Schwelm A."/>
            <person name="Schijlen E."/>
            <person name="Sun H."/>
            <person name="van den Burg H.A."/>
            <person name="van Ham R.C.H.J."/>
            <person name="Zhang S."/>
            <person name="Goodwin S.B."/>
            <person name="Grigoriev I.V."/>
            <person name="Collemare J."/>
            <person name="Bradshaw R.E."/>
        </authorList>
    </citation>
    <scope>NUCLEOTIDE SEQUENCE [LARGE SCALE GENOMIC DNA]</scope>
    <source>
        <strain evidence="7">NZE10 / CBS 128990</strain>
    </source>
</reference>
<dbReference type="GO" id="GO:0050660">
    <property type="term" value="F:flavin adenine dinucleotide binding"/>
    <property type="evidence" value="ECO:0007669"/>
    <property type="project" value="InterPro"/>
</dbReference>
<dbReference type="InterPro" id="IPR000960">
    <property type="entry name" value="Flavin_mOase"/>
</dbReference>
<dbReference type="InterPro" id="IPR020946">
    <property type="entry name" value="Flavin_mOase-like"/>
</dbReference>
<organism evidence="6 7">
    <name type="scientific">Dothistroma septosporum (strain NZE10 / CBS 128990)</name>
    <name type="common">Red band needle blight fungus</name>
    <name type="synonym">Mycosphaerella pini</name>
    <dbReference type="NCBI Taxonomy" id="675120"/>
    <lineage>
        <taxon>Eukaryota</taxon>
        <taxon>Fungi</taxon>
        <taxon>Dikarya</taxon>
        <taxon>Ascomycota</taxon>
        <taxon>Pezizomycotina</taxon>
        <taxon>Dothideomycetes</taxon>
        <taxon>Dothideomycetidae</taxon>
        <taxon>Mycosphaerellales</taxon>
        <taxon>Mycosphaerellaceae</taxon>
        <taxon>Dothistroma</taxon>
    </lineage>
</organism>